<feature type="transmembrane region" description="Helical" evidence="1">
    <location>
        <begin position="592"/>
        <end position="618"/>
    </location>
</feature>
<feature type="transmembrane region" description="Helical" evidence="1">
    <location>
        <begin position="676"/>
        <end position="700"/>
    </location>
</feature>
<organism evidence="2">
    <name type="scientific">Jonesiaceae bacterium BS-20</name>
    <dbReference type="NCBI Taxonomy" id="3120821"/>
    <lineage>
        <taxon>Bacteria</taxon>
        <taxon>Bacillati</taxon>
        <taxon>Actinomycetota</taxon>
        <taxon>Actinomycetes</taxon>
        <taxon>Micrococcales</taxon>
        <taxon>Jonesiaceae</taxon>
    </lineage>
</organism>
<feature type="transmembrane region" description="Helical" evidence="1">
    <location>
        <begin position="641"/>
        <end position="664"/>
    </location>
</feature>
<feature type="transmembrane region" description="Helical" evidence="1">
    <location>
        <begin position="21"/>
        <end position="43"/>
    </location>
</feature>
<dbReference type="AlphaFoldDB" id="A0AAU7E055"/>
<accession>A0AAU7E055</accession>
<feature type="transmembrane region" description="Helical" evidence="1">
    <location>
        <begin position="182"/>
        <end position="204"/>
    </location>
</feature>
<keyword evidence="1" id="KW-0812">Transmembrane</keyword>
<proteinExistence type="predicted"/>
<feature type="transmembrane region" description="Helical" evidence="1">
    <location>
        <begin position="237"/>
        <end position="258"/>
    </location>
</feature>
<reference evidence="2" key="1">
    <citation type="submission" date="2024-02" db="EMBL/GenBank/DDBJ databases">
        <title>Tomenella chthoni gen. nov. sp. nov., a member of the family Jonesiaceae isolated from bat guano.</title>
        <authorList>
            <person name="Miller S.L."/>
            <person name="King J."/>
            <person name="Sankaranarayanan K."/>
            <person name="Lawson P.A."/>
        </authorList>
    </citation>
    <scope>NUCLEOTIDE SEQUENCE</scope>
    <source>
        <strain evidence="2">BS-20</strain>
    </source>
</reference>
<name>A0AAU7E055_9MICO</name>
<feature type="transmembrane region" description="Helical" evidence="1">
    <location>
        <begin position="318"/>
        <end position="337"/>
    </location>
</feature>
<dbReference type="EMBL" id="CP146203">
    <property type="protein sequence ID" value="XBH22441.1"/>
    <property type="molecule type" value="Genomic_DNA"/>
</dbReference>
<sequence>MPTEIKKKLAKGSLPWVSKMLLTIAVMVIGLVGSGVGVTIASYSGGLERMQSQAVNVVEDIADATMLWHTSWETVDLSQFGVQYFVPLSEDAPLPAGLTSWPKPGTMMLSPSLAGDSSAQKNLERFGEFAGVIPAEVLTSPNGKALFVFPDQERIDTEKFLPANGFNGMYVPFSEALSYQPMWMFLAALIILGGSGAFALLISASKFADSKYRINQKILFLIGTPRVDRMKLAFRRVAAPFGIGALLAVAATATTAFIPVTIPMTGYLISQEDVRSSFLNISLYLALALVLSLVVLLFESVRTRTVRRKSSRFSNAGANPILALGFLIALNAMYFGFKYLMDHRMYEVITPLFVISVAVLLLLLPAFMTFAAKYVGTATSWIGHRLGKPQWIVGGRQLQSSPVESTRTMAALTLTLVFITQIQLWRNTVSANRDALDEYYAFKDHLMVSSSVEPAHAQLGDELSKINIPWASVIIDVDRNYAKVHAPDAVLAELGLTKTDQNNPISVDQIELSYFRELLQGEAVPSVFGTSNFELPNDDEPSIFVAFSKESEVIDSAEVLALATTLQAPRIDIDPYGESWAGGSATSTKQAIWVSLFGSFGAALLLTSVLLSAASAALRNNEDIGPLSAIASPPKVASQAAAIRITIPAIVGLAITLPVVIVTGMPHIDVRAGQTLPWVLIITTVVLASVAQLFIVRYIGTQSRLALTRWRPGNAELADHL</sequence>
<protein>
    <recommendedName>
        <fullName evidence="3">ABC transporter permease</fullName>
    </recommendedName>
</protein>
<feature type="transmembrane region" description="Helical" evidence="1">
    <location>
        <begin position="349"/>
        <end position="372"/>
    </location>
</feature>
<evidence type="ECO:0000256" key="1">
    <source>
        <dbReference type="SAM" id="Phobius"/>
    </source>
</evidence>
<evidence type="ECO:0000313" key="2">
    <source>
        <dbReference type="EMBL" id="XBH22441.1"/>
    </source>
</evidence>
<gene>
    <name evidence="2" type="ORF">V5R04_04245</name>
</gene>
<evidence type="ECO:0008006" key="3">
    <source>
        <dbReference type="Google" id="ProtNLM"/>
    </source>
</evidence>
<keyword evidence="1" id="KW-0472">Membrane</keyword>
<keyword evidence="1" id="KW-1133">Transmembrane helix</keyword>
<feature type="transmembrane region" description="Helical" evidence="1">
    <location>
        <begin position="278"/>
        <end position="298"/>
    </location>
</feature>